<evidence type="ECO:0000259" key="5">
    <source>
        <dbReference type="Pfam" id="PF13426"/>
    </source>
</evidence>
<dbReference type="Gene3D" id="3.30.450.20">
    <property type="entry name" value="PAS domain"/>
    <property type="match status" value="1"/>
</dbReference>
<dbReference type="InterPro" id="IPR035965">
    <property type="entry name" value="PAS-like_dom_sf"/>
</dbReference>
<evidence type="ECO:0000313" key="8">
    <source>
        <dbReference type="EMBL" id="CAL4762632.1"/>
    </source>
</evidence>
<keyword evidence="3" id="KW-0157">Chromophore</keyword>
<feature type="domain" description="PAS" evidence="5">
    <location>
        <begin position="74"/>
        <end position="124"/>
    </location>
</feature>
<proteinExistence type="predicted"/>
<dbReference type="Proteomes" id="UP001152797">
    <property type="component" value="Unassembled WGS sequence"/>
</dbReference>
<dbReference type="EMBL" id="CAMXCT010000196">
    <property type="protein sequence ID" value="CAI3975320.1"/>
    <property type="molecule type" value="Genomic_DNA"/>
</dbReference>
<dbReference type="OrthoDB" id="447251at2759"/>
<dbReference type="PANTHER" id="PTHR47429">
    <property type="entry name" value="PROTEIN TWIN LOV 1"/>
    <property type="match status" value="1"/>
</dbReference>
<evidence type="ECO:0000256" key="3">
    <source>
        <dbReference type="ARBA" id="ARBA00022991"/>
    </source>
</evidence>
<evidence type="ECO:0000256" key="2">
    <source>
        <dbReference type="ARBA" id="ARBA00022643"/>
    </source>
</evidence>
<keyword evidence="2" id="KW-0288">FMN</keyword>
<keyword evidence="1" id="KW-0285">Flavoprotein</keyword>
<reference evidence="6" key="1">
    <citation type="submission" date="2022-10" db="EMBL/GenBank/DDBJ databases">
        <authorList>
            <person name="Chen Y."/>
            <person name="Dougan E. K."/>
            <person name="Chan C."/>
            <person name="Rhodes N."/>
            <person name="Thang M."/>
        </authorList>
    </citation>
    <scope>NUCLEOTIDE SEQUENCE</scope>
</reference>
<evidence type="ECO:0000256" key="1">
    <source>
        <dbReference type="ARBA" id="ARBA00022630"/>
    </source>
</evidence>
<evidence type="ECO:0000313" key="6">
    <source>
        <dbReference type="EMBL" id="CAI3975320.1"/>
    </source>
</evidence>
<reference evidence="7" key="2">
    <citation type="submission" date="2024-04" db="EMBL/GenBank/DDBJ databases">
        <authorList>
            <person name="Chen Y."/>
            <person name="Shah S."/>
            <person name="Dougan E. K."/>
            <person name="Thang M."/>
            <person name="Chan C."/>
        </authorList>
    </citation>
    <scope>NUCLEOTIDE SEQUENCE [LARGE SCALE GENOMIC DNA]</scope>
</reference>
<evidence type="ECO:0000313" key="7">
    <source>
        <dbReference type="EMBL" id="CAL1128695.1"/>
    </source>
</evidence>
<dbReference type="EMBL" id="CAMXCT020000196">
    <property type="protein sequence ID" value="CAL1128695.1"/>
    <property type="molecule type" value="Genomic_DNA"/>
</dbReference>
<dbReference type="AlphaFoldDB" id="A0A9P1FHZ4"/>
<dbReference type="InterPro" id="IPR000014">
    <property type="entry name" value="PAS"/>
</dbReference>
<evidence type="ECO:0000256" key="4">
    <source>
        <dbReference type="SAM" id="MobiDB-lite"/>
    </source>
</evidence>
<dbReference type="GO" id="GO:0005634">
    <property type="term" value="C:nucleus"/>
    <property type="evidence" value="ECO:0007669"/>
    <property type="project" value="TreeGrafter"/>
</dbReference>
<dbReference type="Pfam" id="PF13426">
    <property type="entry name" value="PAS_9"/>
    <property type="match status" value="1"/>
</dbReference>
<dbReference type="PANTHER" id="PTHR47429:SF2">
    <property type="entry name" value="PROTEIN TWIN LOV 1"/>
    <property type="match status" value="1"/>
</dbReference>
<protein>
    <submittedName>
        <fullName evidence="8">Phototropin-2</fullName>
    </submittedName>
</protein>
<dbReference type="SUPFAM" id="SSF55785">
    <property type="entry name" value="PYP-like sensor domain (PAS domain)"/>
    <property type="match status" value="1"/>
</dbReference>
<name>A0A9P1FHZ4_9DINO</name>
<keyword evidence="9" id="KW-1185">Reference proteome</keyword>
<dbReference type="EMBL" id="CAMXCT030000196">
    <property type="protein sequence ID" value="CAL4762632.1"/>
    <property type="molecule type" value="Genomic_DNA"/>
</dbReference>
<organism evidence="6">
    <name type="scientific">Cladocopium goreaui</name>
    <dbReference type="NCBI Taxonomy" id="2562237"/>
    <lineage>
        <taxon>Eukaryota</taxon>
        <taxon>Sar</taxon>
        <taxon>Alveolata</taxon>
        <taxon>Dinophyceae</taxon>
        <taxon>Suessiales</taxon>
        <taxon>Symbiodiniaceae</taxon>
        <taxon>Cladocopium</taxon>
    </lineage>
</organism>
<gene>
    <name evidence="6" type="ORF">C1SCF055_LOCUS3654</name>
</gene>
<evidence type="ECO:0000313" key="9">
    <source>
        <dbReference type="Proteomes" id="UP001152797"/>
    </source>
</evidence>
<comment type="caution">
    <text evidence="6">The sequence shown here is derived from an EMBL/GenBank/DDBJ whole genome shotgun (WGS) entry which is preliminary data.</text>
</comment>
<sequence length="235" mass="25944">MGCNHGKQATPVEVIPGDTVQKRPGSTAQQKGFWTKSKADALQEAVDVVFNKAGESLLGMTFSFTIADPRLKGCPLIGCSSGFGSLCGYTMDDIVGRNCRFLVDPVPREKIDPKMRKHAKDFCEAIAVGKQFRIPENEREDWMPIGRAGDELFCFQVNARKDGSLFNNMFYLKVIELSATLGEELPYIVGLQTELPLGKADLAQLAKNTKVLDHNMNKARCSGPNLFCVNLHDTR</sequence>
<feature type="region of interest" description="Disordered" evidence="4">
    <location>
        <begin position="1"/>
        <end position="31"/>
    </location>
</feature>
<accession>A0A9P1FHZ4</accession>